<reference evidence="3" key="1">
    <citation type="journal article" date="2020" name="Cell">
        <title>Large-Scale Comparative Analyses of Tick Genomes Elucidate Their Genetic Diversity and Vector Capacities.</title>
        <authorList>
            <consortium name="Tick Genome and Microbiome Consortium (TIGMIC)"/>
            <person name="Jia N."/>
            <person name="Wang J."/>
            <person name="Shi W."/>
            <person name="Du L."/>
            <person name="Sun Y."/>
            <person name="Zhan W."/>
            <person name="Jiang J.F."/>
            <person name="Wang Q."/>
            <person name="Zhang B."/>
            <person name="Ji P."/>
            <person name="Bell-Sakyi L."/>
            <person name="Cui X.M."/>
            <person name="Yuan T.T."/>
            <person name="Jiang B.G."/>
            <person name="Yang W.F."/>
            <person name="Lam T.T."/>
            <person name="Chang Q.C."/>
            <person name="Ding S.J."/>
            <person name="Wang X.J."/>
            <person name="Zhu J.G."/>
            <person name="Ruan X.D."/>
            <person name="Zhao L."/>
            <person name="Wei J.T."/>
            <person name="Ye R.Z."/>
            <person name="Que T.C."/>
            <person name="Du C.H."/>
            <person name="Zhou Y.H."/>
            <person name="Cheng J.X."/>
            <person name="Dai P.F."/>
            <person name="Guo W.B."/>
            <person name="Han X.H."/>
            <person name="Huang E.J."/>
            <person name="Li L.F."/>
            <person name="Wei W."/>
            <person name="Gao Y.C."/>
            <person name="Liu J.Z."/>
            <person name="Shao H.Z."/>
            <person name="Wang X."/>
            <person name="Wang C.C."/>
            <person name="Yang T.C."/>
            <person name="Huo Q.B."/>
            <person name="Li W."/>
            <person name="Chen H.Y."/>
            <person name="Chen S.E."/>
            <person name="Zhou L.G."/>
            <person name="Ni X.B."/>
            <person name="Tian J.H."/>
            <person name="Sheng Y."/>
            <person name="Liu T."/>
            <person name="Pan Y.S."/>
            <person name="Xia L.Y."/>
            <person name="Li J."/>
            <person name="Zhao F."/>
            <person name="Cao W.C."/>
        </authorList>
    </citation>
    <scope>NUCLEOTIDE SEQUENCE</scope>
    <source>
        <strain evidence="3">Rsan-2018</strain>
    </source>
</reference>
<proteinExistence type="predicted"/>
<comment type="caution">
    <text evidence="3">The sequence shown here is derived from an EMBL/GenBank/DDBJ whole genome shotgun (WGS) entry which is preliminary data.</text>
</comment>
<dbReference type="InterPro" id="IPR040391">
    <property type="entry name" value="BEND5"/>
</dbReference>
<dbReference type="PANTHER" id="PTHR14628">
    <property type="entry name" value="BEN DOMAIN-CONTAINING PROTEIN 5"/>
    <property type="match status" value="1"/>
</dbReference>
<dbReference type="GO" id="GO:0003677">
    <property type="term" value="F:DNA binding"/>
    <property type="evidence" value="ECO:0007669"/>
    <property type="project" value="InterPro"/>
</dbReference>
<name>A0A9D4STM2_RHISA</name>
<sequence>MYVLVRYLRERTKYVVKDCDIDKFRPANVDDFDSKKIYDAWWVGDKKTRGGYYPAHILHMTQTEEEMKLWTNRNRAVSRKRGNSEEELRPRKKALLEKRAKAAAKKAAEEAILEDREEELPETAPATEAEATIKSLGAEIKELKRQNIELQKALCSKIFETAPIDDRRLQPLSYDRLLIKPSKALGKEAHTLDTNVGTQNEAGDVHVGHGTYIDLDTWQRLLQAPLDSTFCKQLAVRLWGNEVLAQRSLTGTLSNRALSKGMTRTYPPLSPVKLASMSASFLHFLKVKGCPPEDLQKRHKCLQKYLAQKCADLRR</sequence>
<gene>
    <name evidence="3" type="ORF">HPB52_000178</name>
</gene>
<feature type="coiled-coil region" evidence="1">
    <location>
        <begin position="126"/>
        <end position="153"/>
    </location>
</feature>
<feature type="domain" description="BEN" evidence="2">
    <location>
        <begin position="208"/>
        <end position="315"/>
    </location>
</feature>
<evidence type="ECO:0000256" key="1">
    <source>
        <dbReference type="SAM" id="Coils"/>
    </source>
</evidence>
<dbReference type="VEuPathDB" id="VectorBase:RSAN_055567"/>
<dbReference type="PROSITE" id="PS51457">
    <property type="entry name" value="BEN"/>
    <property type="match status" value="1"/>
</dbReference>
<dbReference type="AlphaFoldDB" id="A0A9D4STM2"/>
<evidence type="ECO:0000313" key="4">
    <source>
        <dbReference type="Proteomes" id="UP000821837"/>
    </source>
</evidence>
<dbReference type="EMBL" id="JABSTV010001251">
    <property type="protein sequence ID" value="KAH7950724.1"/>
    <property type="molecule type" value="Genomic_DNA"/>
</dbReference>
<dbReference type="InterPro" id="IPR018379">
    <property type="entry name" value="BEN_domain"/>
</dbReference>
<reference evidence="3" key="2">
    <citation type="submission" date="2021-09" db="EMBL/GenBank/DDBJ databases">
        <authorList>
            <person name="Jia N."/>
            <person name="Wang J."/>
            <person name="Shi W."/>
            <person name="Du L."/>
            <person name="Sun Y."/>
            <person name="Zhan W."/>
            <person name="Jiang J."/>
            <person name="Wang Q."/>
            <person name="Zhang B."/>
            <person name="Ji P."/>
            <person name="Sakyi L.B."/>
            <person name="Cui X."/>
            <person name="Yuan T."/>
            <person name="Jiang B."/>
            <person name="Yang W."/>
            <person name="Lam T.T.-Y."/>
            <person name="Chang Q."/>
            <person name="Ding S."/>
            <person name="Wang X."/>
            <person name="Zhu J."/>
            <person name="Ruan X."/>
            <person name="Zhao L."/>
            <person name="Wei J."/>
            <person name="Que T."/>
            <person name="Du C."/>
            <person name="Cheng J."/>
            <person name="Dai P."/>
            <person name="Han X."/>
            <person name="Huang E."/>
            <person name="Gao Y."/>
            <person name="Liu J."/>
            <person name="Shao H."/>
            <person name="Ye R."/>
            <person name="Li L."/>
            <person name="Wei W."/>
            <person name="Wang X."/>
            <person name="Wang C."/>
            <person name="Huo Q."/>
            <person name="Li W."/>
            <person name="Guo W."/>
            <person name="Chen H."/>
            <person name="Chen S."/>
            <person name="Zhou L."/>
            <person name="Zhou L."/>
            <person name="Ni X."/>
            <person name="Tian J."/>
            <person name="Zhou Y."/>
            <person name="Sheng Y."/>
            <person name="Liu T."/>
            <person name="Pan Y."/>
            <person name="Xia L."/>
            <person name="Li J."/>
            <person name="Zhao F."/>
            <person name="Cao W."/>
        </authorList>
    </citation>
    <scope>NUCLEOTIDE SEQUENCE</scope>
    <source>
        <strain evidence="3">Rsan-2018</strain>
        <tissue evidence="3">Larvae</tissue>
    </source>
</reference>
<keyword evidence="4" id="KW-1185">Reference proteome</keyword>
<accession>A0A9D4STM2</accession>
<dbReference type="Proteomes" id="UP000821837">
    <property type="component" value="Chromosome 5"/>
</dbReference>
<protein>
    <recommendedName>
        <fullName evidence="2">BEN domain-containing protein</fullName>
    </recommendedName>
</protein>
<evidence type="ECO:0000259" key="2">
    <source>
        <dbReference type="PROSITE" id="PS51457"/>
    </source>
</evidence>
<dbReference type="PANTHER" id="PTHR14628:SF1">
    <property type="entry name" value="BEN DOMAIN-CONTAINING PROTEIN 5"/>
    <property type="match status" value="1"/>
</dbReference>
<organism evidence="3 4">
    <name type="scientific">Rhipicephalus sanguineus</name>
    <name type="common">Brown dog tick</name>
    <name type="synonym">Ixodes sanguineus</name>
    <dbReference type="NCBI Taxonomy" id="34632"/>
    <lineage>
        <taxon>Eukaryota</taxon>
        <taxon>Metazoa</taxon>
        <taxon>Ecdysozoa</taxon>
        <taxon>Arthropoda</taxon>
        <taxon>Chelicerata</taxon>
        <taxon>Arachnida</taxon>
        <taxon>Acari</taxon>
        <taxon>Parasitiformes</taxon>
        <taxon>Ixodida</taxon>
        <taxon>Ixodoidea</taxon>
        <taxon>Ixodidae</taxon>
        <taxon>Rhipicephalinae</taxon>
        <taxon>Rhipicephalus</taxon>
        <taxon>Rhipicephalus</taxon>
    </lineage>
</organism>
<keyword evidence="1" id="KW-0175">Coiled coil</keyword>
<dbReference type="GO" id="GO:0045892">
    <property type="term" value="P:negative regulation of DNA-templated transcription"/>
    <property type="evidence" value="ECO:0007669"/>
    <property type="project" value="InterPro"/>
</dbReference>
<evidence type="ECO:0000313" key="3">
    <source>
        <dbReference type="EMBL" id="KAH7950724.1"/>
    </source>
</evidence>